<name>A0A7S1EV07_9RHOD</name>
<evidence type="ECO:0000313" key="2">
    <source>
        <dbReference type="EMBL" id="CAD8825340.1"/>
    </source>
</evidence>
<evidence type="ECO:0000256" key="1">
    <source>
        <dbReference type="ARBA" id="ARBA00006315"/>
    </source>
</evidence>
<dbReference type="NCBIfam" id="TIGR04336">
    <property type="entry name" value="AmmeMemoSam_B"/>
    <property type="match status" value="1"/>
</dbReference>
<comment type="similarity">
    <text evidence="1">Belongs to the MEMO1 family.</text>
</comment>
<dbReference type="Gene3D" id="3.40.830.10">
    <property type="entry name" value="LigB-like"/>
    <property type="match status" value="1"/>
</dbReference>
<dbReference type="AlphaFoldDB" id="A0A7S1EV07"/>
<dbReference type="PANTHER" id="PTHR11060">
    <property type="entry name" value="PROTEIN MEMO1"/>
    <property type="match status" value="1"/>
</dbReference>
<sequence length="313" mass="34946">MDKNVEVNWIQSREASHSGSWYSDDPDVLSNQLSNWINTQQVPQCNSRLRAIISPHAGYSYSGSTAAFAYSAIDTSMVSRVIILGPSHHVYLPGCALSVAKQFQTPLGTLHNDTQFCTDLLTSHSDSFSVMNKRTDEAEHSIEMQMPYLAHIFGKTENTLDRVSFVCVMVGALSNSSEKRIGNIVAEWLNDSRNLLVISSDFCHWGNRFQFTTKCINGEEIYENIERLDRQGMQLIEAKDASGFSSYLSQTKNTICGRHPIALLLYAINTLGSSKFDVKFVQYRQSSKCRSQRDSSVSYASAIITSNPSNPPQ</sequence>
<dbReference type="InterPro" id="IPR002737">
    <property type="entry name" value="MEMO1_fam"/>
</dbReference>
<proteinExistence type="inferred from homology"/>
<dbReference type="Pfam" id="PF01875">
    <property type="entry name" value="Memo"/>
    <property type="match status" value="1"/>
</dbReference>
<dbReference type="PANTHER" id="PTHR11060:SF0">
    <property type="entry name" value="PROTEIN MEMO1"/>
    <property type="match status" value="1"/>
</dbReference>
<dbReference type="CDD" id="cd07361">
    <property type="entry name" value="MEMO_like"/>
    <property type="match status" value="1"/>
</dbReference>
<gene>
    <name evidence="2" type="ORF">TOLI1172_LOCUS9739</name>
</gene>
<dbReference type="EMBL" id="HBFP01013472">
    <property type="protein sequence ID" value="CAD8825340.1"/>
    <property type="molecule type" value="Transcribed_RNA"/>
</dbReference>
<reference evidence="2" key="1">
    <citation type="submission" date="2021-01" db="EMBL/GenBank/DDBJ databases">
        <authorList>
            <person name="Corre E."/>
            <person name="Pelletier E."/>
            <person name="Niang G."/>
            <person name="Scheremetjew M."/>
            <person name="Finn R."/>
            <person name="Kale V."/>
            <person name="Holt S."/>
            <person name="Cochrane G."/>
            <person name="Meng A."/>
            <person name="Brown T."/>
            <person name="Cohen L."/>
        </authorList>
    </citation>
    <scope>NUCLEOTIDE SEQUENCE</scope>
    <source>
        <strain evidence="2">CCMP3278</strain>
    </source>
</reference>
<organism evidence="2">
    <name type="scientific">Timspurckia oligopyrenoides</name>
    <dbReference type="NCBI Taxonomy" id="708627"/>
    <lineage>
        <taxon>Eukaryota</taxon>
        <taxon>Rhodophyta</taxon>
        <taxon>Bangiophyceae</taxon>
        <taxon>Porphyridiales</taxon>
        <taxon>Porphyridiaceae</taxon>
        <taxon>Timspurckia</taxon>
    </lineage>
</organism>
<protein>
    <submittedName>
        <fullName evidence="2">Uncharacterized protein</fullName>
    </submittedName>
</protein>
<dbReference type="HAMAP" id="MF_00055">
    <property type="entry name" value="MEMO1"/>
    <property type="match status" value="1"/>
</dbReference>
<accession>A0A7S1EV07</accession>